<reference evidence="2" key="1">
    <citation type="journal article" date="2022" name="Mol. Ecol. Resour.">
        <title>The genomes of chicory, endive, great burdock and yacon provide insights into Asteraceae palaeo-polyploidization history and plant inulin production.</title>
        <authorList>
            <person name="Fan W."/>
            <person name="Wang S."/>
            <person name="Wang H."/>
            <person name="Wang A."/>
            <person name="Jiang F."/>
            <person name="Liu H."/>
            <person name="Zhao H."/>
            <person name="Xu D."/>
            <person name="Zhang Y."/>
        </authorList>
    </citation>
    <scope>NUCLEOTIDE SEQUENCE [LARGE SCALE GENOMIC DNA]</scope>
    <source>
        <strain evidence="2">cv. Yunnan</strain>
    </source>
</reference>
<dbReference type="Proteomes" id="UP001056120">
    <property type="component" value="Linkage Group LG06"/>
</dbReference>
<reference evidence="1 2" key="2">
    <citation type="journal article" date="2022" name="Mol. Ecol. Resour.">
        <title>The genomes of chicory, endive, great burdock and yacon provide insights into Asteraceae paleo-polyploidization history and plant inulin production.</title>
        <authorList>
            <person name="Fan W."/>
            <person name="Wang S."/>
            <person name="Wang H."/>
            <person name="Wang A."/>
            <person name="Jiang F."/>
            <person name="Liu H."/>
            <person name="Zhao H."/>
            <person name="Xu D."/>
            <person name="Zhang Y."/>
        </authorList>
    </citation>
    <scope>NUCLEOTIDE SEQUENCE [LARGE SCALE GENOMIC DNA]</scope>
    <source>
        <strain evidence="2">cv. Yunnan</strain>
        <tissue evidence="1">Leaves</tissue>
    </source>
</reference>
<name>A0ACB9IVR7_9ASTR</name>
<protein>
    <submittedName>
        <fullName evidence="1">Uncharacterized protein</fullName>
    </submittedName>
</protein>
<gene>
    <name evidence="1" type="ORF">L1987_16639</name>
</gene>
<accession>A0ACB9IVR7</accession>
<evidence type="ECO:0000313" key="2">
    <source>
        <dbReference type="Proteomes" id="UP001056120"/>
    </source>
</evidence>
<organism evidence="1 2">
    <name type="scientific">Smallanthus sonchifolius</name>
    <dbReference type="NCBI Taxonomy" id="185202"/>
    <lineage>
        <taxon>Eukaryota</taxon>
        <taxon>Viridiplantae</taxon>
        <taxon>Streptophyta</taxon>
        <taxon>Embryophyta</taxon>
        <taxon>Tracheophyta</taxon>
        <taxon>Spermatophyta</taxon>
        <taxon>Magnoliopsida</taxon>
        <taxon>eudicotyledons</taxon>
        <taxon>Gunneridae</taxon>
        <taxon>Pentapetalae</taxon>
        <taxon>asterids</taxon>
        <taxon>campanulids</taxon>
        <taxon>Asterales</taxon>
        <taxon>Asteraceae</taxon>
        <taxon>Asteroideae</taxon>
        <taxon>Heliantheae alliance</taxon>
        <taxon>Millerieae</taxon>
        <taxon>Smallanthus</taxon>
    </lineage>
</organism>
<keyword evidence="2" id="KW-1185">Reference proteome</keyword>
<comment type="caution">
    <text evidence="1">The sequence shown here is derived from an EMBL/GenBank/DDBJ whole genome shotgun (WGS) entry which is preliminary data.</text>
</comment>
<dbReference type="EMBL" id="CM042023">
    <property type="protein sequence ID" value="KAI3811941.1"/>
    <property type="molecule type" value="Genomic_DNA"/>
</dbReference>
<proteinExistence type="predicted"/>
<evidence type="ECO:0000313" key="1">
    <source>
        <dbReference type="EMBL" id="KAI3811941.1"/>
    </source>
</evidence>
<sequence length="406" mass="46379">MKKHTVLATLNLCIIVFFKKSFCLDPWYEACVPKTCEDGMHISYPFFINGLQDPSCGYPGFELRCSNGSSVIRISENDYLVKQIDYDQRSMWLVNVQDVTNCLTEVRNLTLEPNRFTIDNNSTTELVFLRNCTKILTGDLTRYRIASCNPAIDQLVMLRNDTNLGMGMERCGDAVSVPVGSQDEEGRNMVVDGGNYEEVMRREFTVQWRAADCGVCEWSGGRCGFNMTAFQFRCFCHDRPRKVSCRTAFSVGVATILVVIILCFVWKFKWKRKIKNHLNVETFLKDHEFLARKSYGVMILEMVGGRRNIDAEVDHTSEIYFPHWIYKKVELQEEQLGLHGIVSDEVNEMAKKMVIVGLWCIQTNPLSRPTITRVLEMLGEDLASLEIPPKPYLCSPPRSMASTSTD</sequence>